<feature type="region of interest" description="Disordered" evidence="1">
    <location>
        <begin position="1"/>
        <end position="44"/>
    </location>
</feature>
<keyword evidence="3" id="KW-1185">Reference proteome</keyword>
<evidence type="ECO:0000313" key="3">
    <source>
        <dbReference type="Proteomes" id="UP000694547"/>
    </source>
</evidence>
<feature type="compositionally biased region" description="Basic residues" evidence="1">
    <location>
        <begin position="1"/>
        <end position="11"/>
    </location>
</feature>
<dbReference type="Proteomes" id="UP000694547">
    <property type="component" value="Chromosome 4"/>
</dbReference>
<organism evidence="2 3">
    <name type="scientific">Peromyscus maniculatus bairdii</name>
    <name type="common">Prairie deer mouse</name>
    <dbReference type="NCBI Taxonomy" id="230844"/>
    <lineage>
        <taxon>Eukaryota</taxon>
        <taxon>Metazoa</taxon>
        <taxon>Chordata</taxon>
        <taxon>Craniata</taxon>
        <taxon>Vertebrata</taxon>
        <taxon>Euteleostomi</taxon>
        <taxon>Mammalia</taxon>
        <taxon>Eutheria</taxon>
        <taxon>Euarchontoglires</taxon>
        <taxon>Glires</taxon>
        <taxon>Rodentia</taxon>
        <taxon>Myomorpha</taxon>
        <taxon>Muroidea</taxon>
        <taxon>Cricetidae</taxon>
        <taxon>Neotominae</taxon>
        <taxon>Peromyscus</taxon>
    </lineage>
</organism>
<evidence type="ECO:0000256" key="1">
    <source>
        <dbReference type="SAM" id="MobiDB-lite"/>
    </source>
</evidence>
<reference evidence="2" key="2">
    <citation type="submission" date="2025-08" db="UniProtKB">
        <authorList>
            <consortium name="Ensembl"/>
        </authorList>
    </citation>
    <scope>IDENTIFICATION</scope>
</reference>
<name>A0A8C8W6G4_PERMB</name>
<reference evidence="2" key="3">
    <citation type="submission" date="2025-09" db="UniProtKB">
        <authorList>
            <consortium name="Ensembl"/>
        </authorList>
    </citation>
    <scope>IDENTIFICATION</scope>
</reference>
<dbReference type="AlphaFoldDB" id="A0A8C8W6G4"/>
<accession>A0A8C8W6G4</accession>
<proteinExistence type="predicted"/>
<evidence type="ECO:0000313" key="2">
    <source>
        <dbReference type="Ensembl" id="ENSPEMP00000036430.1"/>
    </source>
</evidence>
<protein>
    <submittedName>
        <fullName evidence="2">Uncharacterized protein</fullName>
    </submittedName>
</protein>
<dbReference type="Ensembl" id="ENSPEMT00000042348.1">
    <property type="protein sequence ID" value="ENSPEMP00000036430.1"/>
    <property type="gene ID" value="ENSPEMG00000030076.1"/>
</dbReference>
<feature type="compositionally biased region" description="Basic and acidic residues" evidence="1">
    <location>
        <begin position="19"/>
        <end position="29"/>
    </location>
</feature>
<sequence>MGKQKKTRKYVTMKQMLSLRDERLKQKDRLKPKKRKEKKRPDQRWVHLTTFSLIPTSSFPTNS</sequence>
<reference evidence="2 3" key="1">
    <citation type="submission" date="2018-10" db="EMBL/GenBank/DDBJ databases">
        <title>Improved assembly of the deer mouse Peromyscus maniculatus genome.</title>
        <authorList>
            <person name="Lassance J.-M."/>
            <person name="Hoekstra H.E."/>
        </authorList>
    </citation>
    <scope>NUCLEOTIDE SEQUENCE [LARGE SCALE GENOMIC DNA]</scope>
</reference>
<dbReference type="GeneTree" id="ENSGT00910000146860"/>